<evidence type="ECO:0000256" key="6">
    <source>
        <dbReference type="ARBA" id="ARBA00038076"/>
    </source>
</evidence>
<comment type="similarity">
    <text evidence="6">Belongs to the ABC-4 integral membrane protein family.</text>
</comment>
<protein>
    <submittedName>
        <fullName evidence="10">ABC transporter permease</fullName>
    </submittedName>
</protein>
<evidence type="ECO:0000256" key="3">
    <source>
        <dbReference type="ARBA" id="ARBA00022692"/>
    </source>
</evidence>
<evidence type="ECO:0000259" key="8">
    <source>
        <dbReference type="Pfam" id="PF02687"/>
    </source>
</evidence>
<dbReference type="Pfam" id="PF02687">
    <property type="entry name" value="FtsX"/>
    <property type="match status" value="1"/>
</dbReference>
<comment type="caution">
    <text evidence="10">The sequence shown here is derived from an EMBL/GenBank/DDBJ whole genome shotgun (WGS) entry which is preliminary data.</text>
</comment>
<sequence length="393" mass="41749">MRMDDLARQAWRPLWTYKLRSGLSLLGIFIGVAAVIALMTLMKSASSGVSARIENLGSNLVVVTMNPLVSATNSHRDLTLAEANRLTTVKGVAVGAPVDYETSAVTARGKKAVATIYASTPPLTSSVLQYHLAYGRYLTRVDEARHLDVAVLGAETSRTLFGPVNPVGRTVMIDGEPDTVVGVLAAKGAFFDVNQDAVAMVPLTAFRDQHGSQAVDSVYLRTRSSSVTKVVNRLGRHLNHWVGGSARYTILTQSQILNLTQEISHLLTQVLVGVAAISIVVGGIGMLNVLLISVSERVREIGVRKSLGARGMDILLQFLLEAVLISGTGGILGVGAGVGISWEITRQLHLSMHLSPIVPLVALAFSVGLGMLFGIYPAARAARLAPAVALRCE</sequence>
<keyword evidence="5 7" id="KW-0472">Membrane</keyword>
<evidence type="ECO:0000313" key="10">
    <source>
        <dbReference type="EMBL" id="NMP22069.1"/>
    </source>
</evidence>
<dbReference type="EMBL" id="JABBVZ010000016">
    <property type="protein sequence ID" value="NMP22069.1"/>
    <property type="molecule type" value="Genomic_DNA"/>
</dbReference>
<name>A0A7Y0Q3D0_9FIRM</name>
<dbReference type="GO" id="GO:0022857">
    <property type="term" value="F:transmembrane transporter activity"/>
    <property type="evidence" value="ECO:0007669"/>
    <property type="project" value="TreeGrafter"/>
</dbReference>
<feature type="domain" description="MacB-like periplasmic core" evidence="9">
    <location>
        <begin position="21"/>
        <end position="232"/>
    </location>
</feature>
<dbReference type="PANTHER" id="PTHR30572">
    <property type="entry name" value="MEMBRANE COMPONENT OF TRANSPORTER-RELATED"/>
    <property type="match status" value="1"/>
</dbReference>
<evidence type="ECO:0000256" key="4">
    <source>
        <dbReference type="ARBA" id="ARBA00022989"/>
    </source>
</evidence>
<dbReference type="GO" id="GO:0005886">
    <property type="term" value="C:plasma membrane"/>
    <property type="evidence" value="ECO:0007669"/>
    <property type="project" value="UniProtKB-SubCell"/>
</dbReference>
<dbReference type="RefSeq" id="WP_169098046.1">
    <property type="nucleotide sequence ID" value="NZ_JABBVZ010000016.1"/>
</dbReference>
<dbReference type="AlphaFoldDB" id="A0A7Y0Q3D0"/>
<gene>
    <name evidence="10" type="ORF">HIJ39_06865</name>
</gene>
<feature type="domain" description="ABC3 transporter permease C-terminal" evidence="8">
    <location>
        <begin position="274"/>
        <end position="385"/>
    </location>
</feature>
<keyword evidence="11" id="KW-1185">Reference proteome</keyword>
<evidence type="ECO:0000313" key="11">
    <source>
        <dbReference type="Proteomes" id="UP000533476"/>
    </source>
</evidence>
<dbReference type="Proteomes" id="UP000533476">
    <property type="component" value="Unassembled WGS sequence"/>
</dbReference>
<dbReference type="PANTHER" id="PTHR30572:SF4">
    <property type="entry name" value="ABC TRANSPORTER PERMEASE YTRF"/>
    <property type="match status" value="1"/>
</dbReference>
<feature type="transmembrane region" description="Helical" evidence="7">
    <location>
        <begin position="270"/>
        <end position="294"/>
    </location>
</feature>
<evidence type="ECO:0000256" key="2">
    <source>
        <dbReference type="ARBA" id="ARBA00022475"/>
    </source>
</evidence>
<organism evidence="10 11">
    <name type="scientific">Sulfobacillus harzensis</name>
    <dbReference type="NCBI Taxonomy" id="2729629"/>
    <lineage>
        <taxon>Bacteria</taxon>
        <taxon>Bacillati</taxon>
        <taxon>Bacillota</taxon>
        <taxon>Clostridia</taxon>
        <taxon>Eubacteriales</taxon>
        <taxon>Clostridiales Family XVII. Incertae Sedis</taxon>
        <taxon>Sulfobacillus</taxon>
    </lineage>
</organism>
<keyword evidence="4 7" id="KW-1133">Transmembrane helix</keyword>
<keyword evidence="2" id="KW-1003">Cell membrane</keyword>
<dbReference type="InterPro" id="IPR003838">
    <property type="entry name" value="ABC3_permease_C"/>
</dbReference>
<dbReference type="InterPro" id="IPR025857">
    <property type="entry name" value="MacB_PCD"/>
</dbReference>
<evidence type="ECO:0000256" key="1">
    <source>
        <dbReference type="ARBA" id="ARBA00004651"/>
    </source>
</evidence>
<evidence type="ECO:0000256" key="7">
    <source>
        <dbReference type="SAM" id="Phobius"/>
    </source>
</evidence>
<comment type="subcellular location">
    <subcellularLocation>
        <location evidence="1">Cell membrane</location>
        <topology evidence="1">Multi-pass membrane protein</topology>
    </subcellularLocation>
</comment>
<proteinExistence type="inferred from homology"/>
<accession>A0A7Y0Q3D0</accession>
<dbReference type="Pfam" id="PF12704">
    <property type="entry name" value="MacB_PCD"/>
    <property type="match status" value="1"/>
</dbReference>
<evidence type="ECO:0000256" key="5">
    <source>
        <dbReference type="ARBA" id="ARBA00023136"/>
    </source>
</evidence>
<keyword evidence="3 7" id="KW-0812">Transmembrane</keyword>
<reference evidence="10 11" key="1">
    <citation type="submission" date="2020-04" db="EMBL/GenBank/DDBJ databases">
        <authorList>
            <person name="Zhang R."/>
            <person name="Schippers A."/>
        </authorList>
    </citation>
    <scope>NUCLEOTIDE SEQUENCE [LARGE SCALE GENOMIC DNA]</scope>
    <source>
        <strain evidence="10 11">DSM 109850</strain>
    </source>
</reference>
<feature type="transmembrane region" description="Helical" evidence="7">
    <location>
        <begin position="315"/>
        <end position="342"/>
    </location>
</feature>
<evidence type="ECO:0000259" key="9">
    <source>
        <dbReference type="Pfam" id="PF12704"/>
    </source>
</evidence>
<feature type="transmembrane region" description="Helical" evidence="7">
    <location>
        <begin position="354"/>
        <end position="376"/>
    </location>
</feature>
<dbReference type="InterPro" id="IPR050250">
    <property type="entry name" value="Macrolide_Exporter_MacB"/>
</dbReference>
<feature type="transmembrane region" description="Helical" evidence="7">
    <location>
        <begin position="21"/>
        <end position="42"/>
    </location>
</feature>